<proteinExistence type="predicted"/>
<sequence>MQIIFIHHSCFLVELDDKVLIFDYFDGDKVEGMHFTGKLPSYEPDTKIYMFASHSHKDHYDMDILRLADKYPNIHYIFSKDIRISPHFLSKHGIDPAVRDRVTFVSPDNTYHVDDLDIMTLRSTDAGVAFYVASNGVSLFHAGDLNDWEWDGAGDLINGRVRRAFRHEIKKLSEKPINVAFFPMDPKLMEYQFKGFDYFLQNTSAEFVFPMHMWQDYSGITEYKKRLSNKEMADRVIEIERENQTFAFGENY</sequence>
<dbReference type="Pfam" id="PF13483">
    <property type="entry name" value="Lactamase_B_3"/>
    <property type="match status" value="1"/>
</dbReference>
<name>A0A0M6WM00_9FIRM</name>
<reference evidence="2" key="1">
    <citation type="submission" date="2015-05" db="EMBL/GenBank/DDBJ databases">
        <authorList>
            <consortium name="Pathogen Informatics"/>
        </authorList>
    </citation>
    <scope>NUCLEOTIDE SEQUENCE [LARGE SCALE GENOMIC DNA]</scope>
    <source>
        <strain evidence="2">T1-815</strain>
    </source>
</reference>
<dbReference type="Proteomes" id="UP000049472">
    <property type="component" value="Unassembled WGS sequence"/>
</dbReference>
<keyword evidence="1" id="KW-0378">Hydrolase</keyword>
<evidence type="ECO:0000313" key="2">
    <source>
        <dbReference type="Proteomes" id="UP000049472"/>
    </source>
</evidence>
<dbReference type="PANTHER" id="PTHR42967:SF1">
    <property type="entry name" value="MBL FOLD METALLO-HYDROLASE"/>
    <property type="match status" value="1"/>
</dbReference>
<dbReference type="RefSeq" id="WP_055061684.1">
    <property type="nucleotide sequence ID" value="NZ_CVRQ01000018.1"/>
</dbReference>
<dbReference type="InterPro" id="IPR036866">
    <property type="entry name" value="RibonucZ/Hydroxyglut_hydro"/>
</dbReference>
<dbReference type="GO" id="GO:0016787">
    <property type="term" value="F:hydrolase activity"/>
    <property type="evidence" value="ECO:0007669"/>
    <property type="project" value="UniProtKB-KW"/>
</dbReference>
<dbReference type="EMBL" id="CVRQ01000018">
    <property type="protein sequence ID" value="CRL36864.1"/>
    <property type="molecule type" value="Genomic_DNA"/>
</dbReference>
<keyword evidence="2" id="KW-1185">Reference proteome</keyword>
<evidence type="ECO:0000313" key="1">
    <source>
        <dbReference type="EMBL" id="CRL36864.1"/>
    </source>
</evidence>
<organism evidence="1 2">
    <name type="scientific">Agathobacter rectalis</name>
    <dbReference type="NCBI Taxonomy" id="39491"/>
    <lineage>
        <taxon>Bacteria</taxon>
        <taxon>Bacillati</taxon>
        <taxon>Bacillota</taxon>
        <taxon>Clostridia</taxon>
        <taxon>Lachnospirales</taxon>
        <taxon>Lachnospiraceae</taxon>
        <taxon>Agathobacter</taxon>
    </lineage>
</organism>
<protein>
    <submittedName>
        <fullName evidence="1">Metal dependent hydrolase</fullName>
    </submittedName>
</protein>
<dbReference type="SUPFAM" id="SSF56281">
    <property type="entry name" value="Metallo-hydrolase/oxidoreductase"/>
    <property type="match status" value="1"/>
</dbReference>
<dbReference type="AlphaFoldDB" id="A0A0M6WM00"/>
<dbReference type="Gene3D" id="3.60.15.10">
    <property type="entry name" value="Ribonuclease Z/Hydroxyacylglutathione hydrolase-like"/>
    <property type="match status" value="1"/>
</dbReference>
<gene>
    <name evidence="1" type="ORF">T1815_14411</name>
</gene>
<dbReference type="PANTHER" id="PTHR42967">
    <property type="entry name" value="METAL DEPENDENT HYDROLASE"/>
    <property type="match status" value="1"/>
</dbReference>
<accession>A0A0M6WM00</accession>